<dbReference type="EMBL" id="JBHMAG010000009">
    <property type="protein sequence ID" value="MFB9752187.1"/>
    <property type="molecule type" value="Genomic_DNA"/>
</dbReference>
<evidence type="ECO:0000256" key="1">
    <source>
        <dbReference type="SAM" id="Coils"/>
    </source>
</evidence>
<protein>
    <submittedName>
        <fullName evidence="3">Chromosome segregation ATPase</fullName>
    </submittedName>
</protein>
<feature type="coiled-coil region" evidence="1">
    <location>
        <begin position="871"/>
        <end position="971"/>
    </location>
</feature>
<evidence type="ECO:0000256" key="2">
    <source>
        <dbReference type="SAM" id="MobiDB-lite"/>
    </source>
</evidence>
<evidence type="ECO:0000313" key="4">
    <source>
        <dbReference type="Proteomes" id="UP001589619"/>
    </source>
</evidence>
<organism evidence="3 4">
    <name type="scientific">Paenibacillus hodogayensis</name>
    <dbReference type="NCBI Taxonomy" id="279208"/>
    <lineage>
        <taxon>Bacteria</taxon>
        <taxon>Bacillati</taxon>
        <taxon>Bacillota</taxon>
        <taxon>Bacilli</taxon>
        <taxon>Bacillales</taxon>
        <taxon>Paenibacillaceae</taxon>
        <taxon>Paenibacillus</taxon>
    </lineage>
</organism>
<sequence length="1497" mass="174204">MPSISKIRFTHVLYEGGNKRYNDETFWFDGHNGAILLENGGGKTVFIQTAIQAVLPHTDLAGRKLKDTLLLENGPAHIAVEWILNDKPRRRYAVTCVTLFQSGHGIDSYRYAYEYGERDDHGLDHIPFVKPFMGKARPADKGEIQEYYASMANRFPLTARLFSTIKEYKAHLEEQYQIIPSEWEAIVKINDTEGGIEKFFDDCKTTSQLLDRLLLPTVEQAMEGYEEGSFAKLFETHREGFRKYKELKEQIGENRAILQEMDKVVRLYEKLSEAEERYNDARREAKALWRLSADARRAEENERGLAEERLKDWDRRNSRHGWKRKSLDIAKQKQVKTVREKKLQDIQGDKDKADAQLKRAERHYYSLQFAEYREKLEAAVGRMNVLTQSLERLDRSDDERQLQDRWELNGGQLRSVFERQERADAKRQTELAAELSRTEEQLKVAEAELQTLLDEQRDWSKLLHTKETEKRTKQDRQLKIARSILANPLLEKVEEQFHAWAKEQQQLEDRRVEWKQRLKRLDEERESAQRRRLHAESERSQAEKDAAQLEERERQLVREQQEMKRELARLRPAWDRLGSLYEKQASLAEQLAEGAELRQQQKQRLLDQERLAYRFVDDHGAQPVFYADPTVERMARQWERQFALLQLGTEYVSALGSEAAERVRADKLWAVTLVTTGQEKPALQRKLRAAGKDFAFPIRVLTTLEAAEAVAGISDGAGGADADSPYEADAMTGGSDDHAWVVPEHWSGNESPAAFELWKTELREKAEAVKSDRVGKESELAEWQTAERRLGAFFRDYPLSAAQALEAGLKEKREQVLALIDEQKKLERELQANREETDKLGGSLVEAGERIVQLGIWLRDAQEHIELGREIGKLEQELAPVREQLDSLAQRQQRRQEHGKLLAAEAQDIRQQLQDVRIAVQVLKQDELYKDVQSFSFVEPVAPAAELKEERKALELERHRIGKERSALETEWRSEQQRAEDCRGAMDRLRLERPDTEEDAPLPADPEERKREWWARIVQLREETNGIAELLVREDTALKEIDGMLLLLDRQFQEQYSGEAQALFEGPLAEAEAGLDAEEAQLRRERQELLQRKEQLERQLRELDAVLQTWTKYTLTYQLEDPRVEAAALSAEAQSDFAYKRAARTEESLSALRGRHERVEQERKAVAQGKQRLKEFCLQHVQDMKLRQLFVQGVEAKESYAEIAEFQQTMEHRIQRAIHISEQTIQTHDQDLQHYIQHIHTHLKQVIQELKELPKKTRVRTEDGWKDMYAFTVPEWDEQTGKERIRQHIEWILKRLEHDKYADEPGEGGDRQAAVRKDLDKWLDSRQLMQVVMQNETIGITCRKVSNDHQVTKASYSWEQSNRWSGGEKWSKNMTLFLGLLNYVAERKQFIQGSMKRHRTVILDNPFGKASSDHVLSPVFFIAEQLGFQMIALTAHAEGKFLQDYFPIVYSCRLRQAADSSKQVMEATQRVQHAHFRDNAPDTLERLGARVDQLELF</sequence>
<gene>
    <name evidence="3" type="ORF">ACFFNY_11530</name>
</gene>
<name>A0ABV5VV65_9BACL</name>
<feature type="coiled-coil region" evidence="1">
    <location>
        <begin position="802"/>
        <end position="840"/>
    </location>
</feature>
<dbReference type="RefSeq" id="WP_344910990.1">
    <property type="nucleotide sequence ID" value="NZ_BAAAYO010000010.1"/>
</dbReference>
<feature type="coiled-coil region" evidence="1">
    <location>
        <begin position="257"/>
        <end position="316"/>
    </location>
</feature>
<evidence type="ECO:0000313" key="3">
    <source>
        <dbReference type="EMBL" id="MFB9752187.1"/>
    </source>
</evidence>
<accession>A0ABV5VV65</accession>
<feature type="coiled-coil region" evidence="1">
    <location>
        <begin position="1068"/>
        <end position="1113"/>
    </location>
</feature>
<feature type="coiled-coil region" evidence="1">
    <location>
        <begin position="428"/>
        <end position="455"/>
    </location>
</feature>
<dbReference type="Proteomes" id="UP001589619">
    <property type="component" value="Unassembled WGS sequence"/>
</dbReference>
<keyword evidence="1" id="KW-0175">Coiled coil</keyword>
<reference evidence="3 4" key="1">
    <citation type="submission" date="2024-09" db="EMBL/GenBank/DDBJ databases">
        <authorList>
            <person name="Sun Q."/>
            <person name="Mori K."/>
        </authorList>
    </citation>
    <scope>NUCLEOTIDE SEQUENCE [LARGE SCALE GENOMIC DNA]</scope>
    <source>
        <strain evidence="3 4">JCM 12520</strain>
    </source>
</reference>
<proteinExistence type="predicted"/>
<comment type="caution">
    <text evidence="3">The sequence shown here is derived from an EMBL/GenBank/DDBJ whole genome shotgun (WGS) entry which is preliminary data.</text>
</comment>
<keyword evidence="4" id="KW-1185">Reference proteome</keyword>
<feature type="region of interest" description="Disordered" evidence="2">
    <location>
        <begin position="714"/>
        <end position="735"/>
    </location>
</feature>
<feature type="region of interest" description="Disordered" evidence="2">
    <location>
        <begin position="525"/>
        <end position="549"/>
    </location>
</feature>